<dbReference type="AlphaFoldDB" id="A0AAV7MVV1"/>
<gene>
    <name evidence="2" type="ORF">NDU88_004577</name>
</gene>
<comment type="caution">
    <text evidence="2">The sequence shown here is derived from an EMBL/GenBank/DDBJ whole genome shotgun (WGS) entry which is preliminary data.</text>
</comment>
<evidence type="ECO:0000256" key="1">
    <source>
        <dbReference type="SAM" id="MobiDB-lite"/>
    </source>
</evidence>
<dbReference type="EMBL" id="JANPWB010000013">
    <property type="protein sequence ID" value="KAJ1107184.1"/>
    <property type="molecule type" value="Genomic_DNA"/>
</dbReference>
<evidence type="ECO:0000313" key="3">
    <source>
        <dbReference type="Proteomes" id="UP001066276"/>
    </source>
</evidence>
<organism evidence="2 3">
    <name type="scientific">Pleurodeles waltl</name>
    <name type="common">Iberian ribbed newt</name>
    <dbReference type="NCBI Taxonomy" id="8319"/>
    <lineage>
        <taxon>Eukaryota</taxon>
        <taxon>Metazoa</taxon>
        <taxon>Chordata</taxon>
        <taxon>Craniata</taxon>
        <taxon>Vertebrata</taxon>
        <taxon>Euteleostomi</taxon>
        <taxon>Amphibia</taxon>
        <taxon>Batrachia</taxon>
        <taxon>Caudata</taxon>
        <taxon>Salamandroidea</taxon>
        <taxon>Salamandridae</taxon>
        <taxon>Pleurodelinae</taxon>
        <taxon>Pleurodeles</taxon>
    </lineage>
</organism>
<feature type="compositionally biased region" description="Polar residues" evidence="1">
    <location>
        <begin position="29"/>
        <end position="41"/>
    </location>
</feature>
<feature type="region of interest" description="Disordered" evidence="1">
    <location>
        <begin position="19"/>
        <end position="120"/>
    </location>
</feature>
<proteinExistence type="predicted"/>
<protein>
    <submittedName>
        <fullName evidence="2">Uncharacterized protein</fullName>
    </submittedName>
</protein>
<evidence type="ECO:0000313" key="2">
    <source>
        <dbReference type="EMBL" id="KAJ1107184.1"/>
    </source>
</evidence>
<reference evidence="2" key="1">
    <citation type="journal article" date="2022" name="bioRxiv">
        <title>Sequencing and chromosome-scale assembly of the giantPleurodeles waltlgenome.</title>
        <authorList>
            <person name="Brown T."/>
            <person name="Elewa A."/>
            <person name="Iarovenko S."/>
            <person name="Subramanian E."/>
            <person name="Araus A.J."/>
            <person name="Petzold A."/>
            <person name="Susuki M."/>
            <person name="Suzuki K.-i.T."/>
            <person name="Hayashi T."/>
            <person name="Toyoda A."/>
            <person name="Oliveira C."/>
            <person name="Osipova E."/>
            <person name="Leigh N.D."/>
            <person name="Simon A."/>
            <person name="Yun M.H."/>
        </authorList>
    </citation>
    <scope>NUCLEOTIDE SEQUENCE</scope>
    <source>
        <strain evidence="2">20211129_DDA</strain>
        <tissue evidence="2">Liver</tissue>
    </source>
</reference>
<sequence length="162" mass="16957">MTNASWWSGAHRLPRFNCAVITGGPPPSQQARRTPGAQRTQVPGHAPQGLARGRRPPKAASPPAVPDPGGARDVTSPSRQPPYLLQARPPEPGPPRESARAGHPRRAPAGAEPGPPVPSISHCCCLRPRAPPSAASIQRLAVACTPPPVLDGAELRHRQCLA</sequence>
<accession>A0AAV7MVV1</accession>
<dbReference type="Proteomes" id="UP001066276">
    <property type="component" value="Chromosome 9"/>
</dbReference>
<keyword evidence="3" id="KW-1185">Reference proteome</keyword>
<name>A0AAV7MVV1_PLEWA</name>